<dbReference type="Pfam" id="PF01590">
    <property type="entry name" value="GAF"/>
    <property type="match status" value="4"/>
</dbReference>
<dbReference type="SUPFAM" id="SSF55874">
    <property type="entry name" value="ATPase domain of HSP90 chaperone/DNA topoisomerase II/histidine kinase"/>
    <property type="match status" value="1"/>
</dbReference>
<feature type="domain" description="PAS" evidence="10">
    <location>
        <begin position="1924"/>
        <end position="1971"/>
    </location>
</feature>
<dbReference type="GO" id="GO:0005886">
    <property type="term" value="C:plasma membrane"/>
    <property type="evidence" value="ECO:0007669"/>
    <property type="project" value="TreeGrafter"/>
</dbReference>
<dbReference type="InterPro" id="IPR052023">
    <property type="entry name" value="Histidine_kinase_KdpD"/>
</dbReference>
<keyword evidence="6" id="KW-0902">Two-component regulatory system</keyword>
<accession>A0A0P6YG58</accession>
<dbReference type="SUPFAM" id="SSF47384">
    <property type="entry name" value="Homodimeric domain of signal transducing histidine kinase"/>
    <property type="match status" value="1"/>
</dbReference>
<dbReference type="Gene3D" id="3.30.450.20">
    <property type="entry name" value="PAS domain"/>
    <property type="match status" value="1"/>
</dbReference>
<dbReference type="InterPro" id="IPR004358">
    <property type="entry name" value="Sig_transdc_His_kin-like_C"/>
</dbReference>
<dbReference type="Pfam" id="PF13185">
    <property type="entry name" value="GAF_2"/>
    <property type="match status" value="5"/>
</dbReference>
<feature type="domain" description="Histidine kinase" evidence="9">
    <location>
        <begin position="2056"/>
        <end position="2280"/>
    </location>
</feature>
<dbReference type="Pfam" id="PF13492">
    <property type="entry name" value="GAF_3"/>
    <property type="match status" value="1"/>
</dbReference>
<dbReference type="PRINTS" id="PR00344">
    <property type="entry name" value="BCTRLSENSOR"/>
</dbReference>
<dbReference type="CDD" id="cd00130">
    <property type="entry name" value="PAS"/>
    <property type="match status" value="1"/>
</dbReference>
<reference evidence="11 12" key="1">
    <citation type="submission" date="2015-07" db="EMBL/GenBank/DDBJ databases">
        <title>Whole genome sequence of Thermanaerothrix daxensis DSM 23592.</title>
        <authorList>
            <person name="Hemp J."/>
            <person name="Ward L.M."/>
            <person name="Pace L.A."/>
            <person name="Fischer W.W."/>
        </authorList>
    </citation>
    <scope>NUCLEOTIDE SEQUENCE [LARGE SCALE GENOMIC DNA]</scope>
    <source>
        <strain evidence="11 12">GNS-1</strain>
    </source>
</reference>
<dbReference type="InterPro" id="IPR003018">
    <property type="entry name" value="GAF"/>
</dbReference>
<evidence type="ECO:0000256" key="8">
    <source>
        <dbReference type="SAM" id="Phobius"/>
    </source>
</evidence>
<dbReference type="EMBL" id="LGKO01000002">
    <property type="protein sequence ID" value="KPL83951.1"/>
    <property type="molecule type" value="Genomic_DNA"/>
</dbReference>
<evidence type="ECO:0000256" key="3">
    <source>
        <dbReference type="ARBA" id="ARBA00022553"/>
    </source>
</evidence>
<feature type="transmembrane region" description="Helical" evidence="8">
    <location>
        <begin position="6"/>
        <end position="27"/>
    </location>
</feature>
<dbReference type="GO" id="GO:0006355">
    <property type="term" value="P:regulation of DNA-templated transcription"/>
    <property type="evidence" value="ECO:0007669"/>
    <property type="project" value="InterPro"/>
</dbReference>
<dbReference type="SUPFAM" id="SSF55785">
    <property type="entry name" value="PYP-like sensor domain (PAS domain)"/>
    <property type="match status" value="1"/>
</dbReference>
<dbReference type="Pfam" id="PF02518">
    <property type="entry name" value="HATPase_c"/>
    <property type="match status" value="1"/>
</dbReference>
<evidence type="ECO:0000256" key="5">
    <source>
        <dbReference type="ARBA" id="ARBA00022777"/>
    </source>
</evidence>
<dbReference type="PROSITE" id="PS50109">
    <property type="entry name" value="HIS_KIN"/>
    <property type="match status" value="1"/>
</dbReference>
<dbReference type="RefSeq" id="WP_054520374.1">
    <property type="nucleotide sequence ID" value="NZ_LGKO01000002.1"/>
</dbReference>
<dbReference type="InterPro" id="IPR036890">
    <property type="entry name" value="HATPase_C_sf"/>
</dbReference>
<evidence type="ECO:0000259" key="10">
    <source>
        <dbReference type="PROSITE" id="PS50112"/>
    </source>
</evidence>
<comment type="caution">
    <text evidence="11">The sequence shown here is derived from an EMBL/GenBank/DDBJ whole genome shotgun (WGS) entry which is preliminary data.</text>
</comment>
<dbReference type="EC" id="2.7.13.3" evidence="2"/>
<dbReference type="SMART" id="SM00388">
    <property type="entry name" value="HisKA"/>
    <property type="match status" value="1"/>
</dbReference>
<evidence type="ECO:0000259" key="9">
    <source>
        <dbReference type="PROSITE" id="PS50109"/>
    </source>
</evidence>
<gene>
    <name evidence="11" type="ORF">SE15_01725</name>
</gene>
<dbReference type="InterPro" id="IPR003661">
    <property type="entry name" value="HisK_dim/P_dom"/>
</dbReference>
<dbReference type="Pfam" id="PF00512">
    <property type="entry name" value="HisKA"/>
    <property type="match status" value="1"/>
</dbReference>
<dbReference type="GO" id="GO:0000155">
    <property type="term" value="F:phosphorelay sensor kinase activity"/>
    <property type="evidence" value="ECO:0007669"/>
    <property type="project" value="InterPro"/>
</dbReference>
<protein>
    <recommendedName>
        <fullName evidence="2">histidine kinase</fullName>
        <ecNumber evidence="2">2.7.13.3</ecNumber>
    </recommendedName>
</protein>
<evidence type="ECO:0000256" key="1">
    <source>
        <dbReference type="ARBA" id="ARBA00000085"/>
    </source>
</evidence>
<keyword evidence="3" id="KW-0597">Phosphoprotein</keyword>
<dbReference type="InterPro" id="IPR013767">
    <property type="entry name" value="PAS_fold"/>
</dbReference>
<dbReference type="SUPFAM" id="SSF55781">
    <property type="entry name" value="GAF domain-like"/>
    <property type="match status" value="10"/>
</dbReference>
<dbReference type="SMART" id="SM00091">
    <property type="entry name" value="PAS"/>
    <property type="match status" value="1"/>
</dbReference>
<dbReference type="Proteomes" id="UP000050544">
    <property type="component" value="Unassembled WGS sequence"/>
</dbReference>
<dbReference type="PATRIC" id="fig|869279.4.peg.345"/>
<evidence type="ECO:0000256" key="7">
    <source>
        <dbReference type="ARBA" id="ARBA00023136"/>
    </source>
</evidence>
<evidence type="ECO:0000313" key="11">
    <source>
        <dbReference type="EMBL" id="KPL83951.1"/>
    </source>
</evidence>
<dbReference type="InterPro" id="IPR029016">
    <property type="entry name" value="GAF-like_dom_sf"/>
</dbReference>
<dbReference type="PANTHER" id="PTHR45569">
    <property type="entry name" value="SENSOR PROTEIN KDPD"/>
    <property type="match status" value="1"/>
</dbReference>
<name>A0A0P6YG58_9CHLR</name>
<keyword evidence="5" id="KW-0418">Kinase</keyword>
<dbReference type="Gene3D" id="3.30.450.40">
    <property type="match status" value="10"/>
</dbReference>
<dbReference type="NCBIfam" id="TIGR00229">
    <property type="entry name" value="sensory_box"/>
    <property type="match status" value="1"/>
</dbReference>
<dbReference type="FunFam" id="1.10.287.130:FF:000001">
    <property type="entry name" value="Two-component sensor histidine kinase"/>
    <property type="match status" value="1"/>
</dbReference>
<dbReference type="CDD" id="cd00082">
    <property type="entry name" value="HisKA"/>
    <property type="match status" value="1"/>
</dbReference>
<dbReference type="PANTHER" id="PTHR45569:SF1">
    <property type="entry name" value="SENSOR PROTEIN KDPD"/>
    <property type="match status" value="1"/>
</dbReference>
<dbReference type="InterPro" id="IPR005467">
    <property type="entry name" value="His_kinase_dom"/>
</dbReference>
<dbReference type="PROSITE" id="PS50112">
    <property type="entry name" value="PAS"/>
    <property type="match status" value="1"/>
</dbReference>
<evidence type="ECO:0000256" key="2">
    <source>
        <dbReference type="ARBA" id="ARBA00012438"/>
    </source>
</evidence>
<sequence>MSLVPFVWGLLFILLGGVAWIAARWLLRAFPRTRVAEVSMWAPENGPMHSEAVLVIHPGGRVVWLNERARALFELPREATANLEALARKVRPSELFLGLCASGGQDLLTLGGRTVEVRVFPTPLDGQVYRLLWLREANLAGELTHEAAMPAQTLQTFLQLTQAIAASLDLNETLQAVLDSLERLLPADIWEVTIWDAEAGVLWPYRRLAGHRLERVPRGYALDEGYSGYLARTRRPLLLARVEERSDLHQAIDRQTYPLRSYMGVPLMVGKELIGTLEVGSLTADHFQASDLELLRLISGQAAIAIHHALLYRQEQRRAMELAGLAQLAQAFSSVRDSRELYDRLVNSILPLVQVNVLGFLIFNENTRRLEAQAPFIGLPPEFLEMYRVPVGANSPLERALLEQDVLITENAAEDVRWRELGLHNLAVAAGLRETVLVPLASVGRVLGYMQVSNRINGGTFTQDEIRLLMIIANQAAPIIENATLVQQTRQRAQRAEALRRIASLAGSAATLDEILKYSLQELVRLLHADCAAVFLLNSSRTALELHPPSYFGEKIQETGFTPRLLVDDPQFPFTVTGGQDALYSGQLSLETALIPFYQQLRQAWGVESAIAVPLVVRNEGIGEIWVGSRRSDQFDHADLQLMFTAAGQLAGVVEQASLAAQTDETLRQRLEQLTALNRITRELSASLDLEHLMEIVYEEALRITRAECGSLLLFDLQHMSRPGTAPVRLILGEPMPTELNALEQRVLQSGVPANIAEVPPDLATTLHEGVGSLLIVPIFYRQYPAGLIHLHARHPNHFGPTVVEIVQSLAAQASVVLGNALQYEEQVQRSELVRRQLETFAELYRVSSFLWPDQSLEEALAAIARAITQATPFRAVLISVYDPQTECLIRTVSRGLTPEQWEELRQRSLPWSALETLLRPEFRLDSLYYIPADRTPVLPESLHSVNVLHSEDELPAEGDLWHPDDLLLAPLYDASGRPLGLISVDDPSDGRRPDRATLDSLGLFASQAALAIARHRYLQSLQQRLAHFESLQSEANRQREALRWQRVREGFAIVEQASQQQDVMGVLRSVATQWLERLGGRAALIAEQSPQGPRLLEIVGVLPSDLNPQALLGQRNPLLQALNEGAPLAVADLRETPVWQNNPLLQGWEAQAFMALVFERAAGQRVGVLVLVDHPLPPFDAEDLVFYAQLSRQISISLQNLDLLETTRRRLREVNLLLEYSRKLGSLSEVDLLRALCETVLEVIPEAEAAWVALLDPREGKLVPRAARGYSDWASLVAVRFAVDPEVQSIPARVFHQGQVVNIAEVNFVRDYALMGEDLLHYRRAQQGRLPLAALAVPLGGGERISGVLVVENFSQSGVFGPEHQRLAHSLAQQTVLALENARLFHAAGQRLAQLQALTQASARLAAGLTREDVLSTLMHALGEVISFDTAVLWLRDGETLRLTAAQGFADSDQRVGLEVHLEDSRLFQAMREHGQPILVADVRQDERFPTFIEPERLCWLGLPLMVQADLIGVLALEKTEAGYYTSEDVQVAATFASQAALALEKARLLEDSQQRAVELDQRSERLALLYNLSNELGASLDTQYILDLTLRRLQEALKGNAVALLMWEEGQARLARVSPEGEATLPQALPDFPLLDRLQETQGVYIAGDLRGDAEMAPLVQVWPFLITMRSLLLVPLASAQTLHGWIALAYADERRLASAEIELARTICNQAATALQNARLYAETHALKEDLEQRVALRTAELRQANLETQTLLRVITELSASLDLHQVLTRALEVLNQALDVEASLVLLTQGESYLRTVSGFEVDAKALIEAAVPLHRQVMAQRAPVVVGMNAQDAGKETEALLAHGVRTILAVPLILGEEVLGSLVLLHRQPGHFQSTHVNLAQAVARQMSITLSNAEFFGLIRDQAESLGQMVREQQIEASRSRAILEAVAEGVMVTDADLRITLFNASAERILGLRADLVLNQSLERFSGLFGEAGHAWVQTIQRWSEQAEAADASETFAGQMVLEDQRVVAIHVAPVFWRDHFLGTVSIFRDVTYQVQVDRLKSEFLANVSHELRTPLTAIKGYVDVILMGAAGTITESQQRFLRIVKENAERLIRLVNDLLDVSRIEAGRVELNRVAFDLAEVAREGMKDLQTRAREEARSLEFRLDLVPDLPLVYGDRERVRQIVDSLLSNSYHYTPDQGCITLSVHPSGEGEVQVDVRDTGIGIPLEDQPRIFERFYRGNNPLVMAKAGTGLGLALAKILVEMQGGRIWFQSSGIPGEGSVFSFTLPIAER</sequence>
<dbReference type="OrthoDB" id="1931120at2"/>
<dbReference type="InterPro" id="IPR000014">
    <property type="entry name" value="PAS"/>
</dbReference>
<dbReference type="SMART" id="SM00387">
    <property type="entry name" value="HATPase_c"/>
    <property type="match status" value="1"/>
</dbReference>
<dbReference type="InterPro" id="IPR036097">
    <property type="entry name" value="HisK_dim/P_sf"/>
</dbReference>
<evidence type="ECO:0000256" key="4">
    <source>
        <dbReference type="ARBA" id="ARBA00022679"/>
    </source>
</evidence>
<evidence type="ECO:0000256" key="6">
    <source>
        <dbReference type="ARBA" id="ARBA00023012"/>
    </source>
</evidence>
<dbReference type="InterPro" id="IPR035965">
    <property type="entry name" value="PAS-like_dom_sf"/>
</dbReference>
<dbReference type="FunFam" id="3.30.565.10:FF:000006">
    <property type="entry name" value="Sensor histidine kinase WalK"/>
    <property type="match status" value="1"/>
</dbReference>
<dbReference type="Gene3D" id="1.10.287.130">
    <property type="match status" value="1"/>
</dbReference>
<dbReference type="Gene3D" id="3.30.565.10">
    <property type="entry name" value="Histidine kinase-like ATPase, C-terminal domain"/>
    <property type="match status" value="1"/>
</dbReference>
<dbReference type="InterPro" id="IPR003594">
    <property type="entry name" value="HATPase_dom"/>
</dbReference>
<keyword evidence="4" id="KW-0808">Transferase</keyword>
<proteinExistence type="predicted"/>
<keyword evidence="8" id="KW-1133">Transmembrane helix</keyword>
<keyword evidence="12" id="KW-1185">Reference proteome</keyword>
<dbReference type="SMART" id="SM00065">
    <property type="entry name" value="GAF"/>
    <property type="match status" value="10"/>
</dbReference>
<evidence type="ECO:0000313" key="12">
    <source>
        <dbReference type="Proteomes" id="UP000050544"/>
    </source>
</evidence>
<keyword evidence="8" id="KW-0812">Transmembrane</keyword>
<organism evidence="11 12">
    <name type="scientific">Thermanaerothrix daxensis</name>
    <dbReference type="NCBI Taxonomy" id="869279"/>
    <lineage>
        <taxon>Bacteria</taxon>
        <taxon>Bacillati</taxon>
        <taxon>Chloroflexota</taxon>
        <taxon>Anaerolineae</taxon>
        <taxon>Anaerolineales</taxon>
        <taxon>Anaerolineaceae</taxon>
        <taxon>Thermanaerothrix</taxon>
    </lineage>
</organism>
<comment type="catalytic activity">
    <reaction evidence="1">
        <text>ATP + protein L-histidine = ADP + protein N-phospho-L-histidine.</text>
        <dbReference type="EC" id="2.7.13.3"/>
    </reaction>
</comment>
<dbReference type="Pfam" id="PF00989">
    <property type="entry name" value="PAS"/>
    <property type="match status" value="1"/>
</dbReference>
<keyword evidence="7 8" id="KW-0472">Membrane</keyword>
<dbReference type="STRING" id="869279.SE15_01725"/>